<dbReference type="EMBL" id="FNQM01000001">
    <property type="protein sequence ID" value="SDZ73215.1"/>
    <property type="molecule type" value="Genomic_DNA"/>
</dbReference>
<reference evidence="3 4" key="1">
    <citation type="submission" date="2016-10" db="EMBL/GenBank/DDBJ databases">
        <authorList>
            <person name="de Groot N.N."/>
        </authorList>
    </citation>
    <scope>NUCLEOTIDE SEQUENCE [LARGE SCALE GENOMIC DNA]</scope>
    <source>
        <strain evidence="3 4">DSM 15345</strain>
    </source>
</reference>
<keyword evidence="2" id="KW-0560">Oxidoreductase</keyword>
<dbReference type="OrthoDB" id="9789398at2"/>
<dbReference type="Gene3D" id="3.40.50.720">
    <property type="entry name" value="NAD(P)-binding Rossmann-like Domain"/>
    <property type="match status" value="1"/>
</dbReference>
<dbReference type="CDD" id="cd05233">
    <property type="entry name" value="SDR_c"/>
    <property type="match status" value="1"/>
</dbReference>
<keyword evidence="4" id="KW-1185">Reference proteome</keyword>
<gene>
    <name evidence="3" type="ORF">SAMN05444370_10128</name>
</gene>
<evidence type="ECO:0000256" key="2">
    <source>
        <dbReference type="ARBA" id="ARBA00023002"/>
    </source>
</evidence>
<dbReference type="GO" id="GO:0016491">
    <property type="term" value="F:oxidoreductase activity"/>
    <property type="evidence" value="ECO:0007669"/>
    <property type="project" value="UniProtKB-KW"/>
</dbReference>
<dbReference type="AlphaFoldDB" id="A0A1H3VEJ1"/>
<dbReference type="Proteomes" id="UP000198703">
    <property type="component" value="Unassembled WGS sequence"/>
</dbReference>
<dbReference type="SUPFAM" id="SSF51735">
    <property type="entry name" value="NAD(P)-binding Rossmann-fold domains"/>
    <property type="match status" value="1"/>
</dbReference>
<name>A0A1H3VEJ1_9RHOB</name>
<evidence type="ECO:0000313" key="4">
    <source>
        <dbReference type="Proteomes" id="UP000198703"/>
    </source>
</evidence>
<evidence type="ECO:0000313" key="3">
    <source>
        <dbReference type="EMBL" id="SDZ73215.1"/>
    </source>
</evidence>
<dbReference type="PANTHER" id="PTHR43639:SF1">
    <property type="entry name" value="SHORT-CHAIN DEHYDROGENASE_REDUCTASE FAMILY PROTEIN"/>
    <property type="match status" value="1"/>
</dbReference>
<dbReference type="FunFam" id="3.40.50.720:FF:000084">
    <property type="entry name" value="Short-chain dehydrogenase reductase"/>
    <property type="match status" value="1"/>
</dbReference>
<proteinExistence type="inferred from homology"/>
<dbReference type="PANTHER" id="PTHR43639">
    <property type="entry name" value="OXIDOREDUCTASE, SHORT-CHAIN DEHYDROGENASE/REDUCTASE FAMILY (AFU_ORTHOLOGUE AFUA_5G02870)"/>
    <property type="match status" value="1"/>
</dbReference>
<dbReference type="STRING" id="89524.SAMN05444370_10128"/>
<dbReference type="InterPro" id="IPR002347">
    <property type="entry name" value="SDR_fam"/>
</dbReference>
<organism evidence="3 4">
    <name type="scientific">Rubrimonas cliftonensis</name>
    <dbReference type="NCBI Taxonomy" id="89524"/>
    <lineage>
        <taxon>Bacteria</taxon>
        <taxon>Pseudomonadati</taxon>
        <taxon>Pseudomonadota</taxon>
        <taxon>Alphaproteobacteria</taxon>
        <taxon>Rhodobacterales</taxon>
        <taxon>Paracoccaceae</taxon>
        <taxon>Rubrimonas</taxon>
    </lineage>
</organism>
<accession>A0A1H3VEJ1</accession>
<comment type="similarity">
    <text evidence="1">Belongs to the short-chain dehydrogenases/reductases (SDR) family.</text>
</comment>
<protein>
    <submittedName>
        <fullName evidence="3">NAD(P)-dependent dehydrogenase, short-chain alcohol dehydrogenase family</fullName>
    </submittedName>
</protein>
<dbReference type="RefSeq" id="WP_093247472.1">
    <property type="nucleotide sequence ID" value="NZ_FNQM01000001.1"/>
</dbReference>
<evidence type="ECO:0000256" key="1">
    <source>
        <dbReference type="ARBA" id="ARBA00006484"/>
    </source>
</evidence>
<dbReference type="InterPro" id="IPR036291">
    <property type="entry name" value="NAD(P)-bd_dom_sf"/>
</dbReference>
<sequence length="252" mass="26712">MKPAIHPDLAGASVLVTGGGSGIGASLVEGFLAQGSRVAFIDVVDSADFVDEAAARHGTAPLWIKADLRDVKAIEAAVAEARAAHGPISRLVCNAARDDRTAPGTVSVEQWDDMQAVNLRHVYFTAQACLDDLKSVPGAAVVNFSSVSFLQAMADLQVYMASKAGIVGLTRGQARDFGAFGVRVNALFPGWVMTERQRTLWATPEALAAHLSQQCIRREIMPEDMVGPCLFLASDAARAMTAQTMVVDMGRV</sequence>
<dbReference type="Pfam" id="PF13561">
    <property type="entry name" value="adh_short_C2"/>
    <property type="match status" value="1"/>
</dbReference>
<dbReference type="PRINTS" id="PR00081">
    <property type="entry name" value="GDHRDH"/>
</dbReference>